<organism evidence="2">
    <name type="scientific">Yanbian Rhabd tick virus 3</name>
    <dbReference type="NCBI Taxonomy" id="2972326"/>
    <lineage>
        <taxon>Viruses</taxon>
        <taxon>Riboviria</taxon>
        <taxon>Orthornavirae</taxon>
        <taxon>Negarnaviricota</taxon>
        <taxon>Haploviricotina</taxon>
        <taxon>Monjiviricetes</taxon>
        <taxon>Mononegavirales</taxon>
        <taxon>Rhabdoviridae</taxon>
        <taxon>Deltarhabdovirinae</taxon>
        <taxon>Betaricinrhavirus</taxon>
        <taxon>Betaricinrhavirus yanbian</taxon>
    </lineage>
</organism>
<sequence>MRHDGTAEVSTQPGPPPQEGIQSSSKRKKTAVPTLPMTRGLLHLSQTRWPIPLQFDFRKPKDQGLSEKPNMTRCSLSSLMIVTPSSGLQSGHIVLITSIRR</sequence>
<name>A0A9E7V2B1_9RHAB</name>
<feature type="region of interest" description="Disordered" evidence="1">
    <location>
        <begin position="1"/>
        <end position="39"/>
    </location>
</feature>
<evidence type="ECO:0000256" key="1">
    <source>
        <dbReference type="SAM" id="MobiDB-lite"/>
    </source>
</evidence>
<dbReference type="EMBL" id="ON746524">
    <property type="protein sequence ID" value="UYL95574.1"/>
    <property type="molecule type" value="Viral_cRNA"/>
</dbReference>
<accession>A0A9E7V2B1</accession>
<evidence type="ECO:0000313" key="2">
    <source>
        <dbReference type="EMBL" id="UYL95574.1"/>
    </source>
</evidence>
<protein>
    <submittedName>
        <fullName evidence="2">Uncharacterized protein</fullName>
    </submittedName>
</protein>
<proteinExistence type="predicted"/>
<reference evidence="2" key="1">
    <citation type="submission" date="2022-05" db="EMBL/GenBank/DDBJ databases">
        <authorList>
            <person name="Cao W."/>
            <person name="Jia N."/>
            <person name="Lam T.T.-Y."/>
            <person name="Ni X."/>
            <person name="Liu J."/>
        </authorList>
    </citation>
    <scope>NUCLEOTIDE SEQUENCE</scope>
    <source>
        <strain evidence="2">TIGMIC 1</strain>
    </source>
</reference>